<evidence type="ECO:0000256" key="1">
    <source>
        <dbReference type="ARBA" id="ARBA00001936"/>
    </source>
</evidence>
<keyword evidence="8" id="KW-0904">Protein phosphatase</keyword>
<evidence type="ECO:0000256" key="5">
    <source>
        <dbReference type="ARBA" id="ARBA00022801"/>
    </source>
</evidence>
<dbReference type="EC" id="3.1.3.16" evidence="8"/>
<comment type="similarity">
    <text evidence="3 8">Belongs to the PP2C family.</text>
</comment>
<organism evidence="10 11">
    <name type="scientific">Daucus carota subsp. sativus</name>
    <name type="common">Carrot</name>
    <dbReference type="NCBI Taxonomy" id="79200"/>
    <lineage>
        <taxon>Eukaryota</taxon>
        <taxon>Viridiplantae</taxon>
        <taxon>Streptophyta</taxon>
        <taxon>Embryophyta</taxon>
        <taxon>Tracheophyta</taxon>
        <taxon>Spermatophyta</taxon>
        <taxon>Magnoliopsida</taxon>
        <taxon>eudicotyledons</taxon>
        <taxon>Gunneridae</taxon>
        <taxon>Pentapetalae</taxon>
        <taxon>asterids</taxon>
        <taxon>campanulids</taxon>
        <taxon>Apiales</taxon>
        <taxon>Apiaceae</taxon>
        <taxon>Apioideae</taxon>
        <taxon>Scandiceae</taxon>
        <taxon>Daucinae</taxon>
        <taxon>Daucus</taxon>
        <taxon>Daucus sect. Daucus</taxon>
    </lineage>
</organism>
<comment type="cofactor">
    <cofactor evidence="2 8">
        <name>Mg(2+)</name>
        <dbReference type="ChEBI" id="CHEBI:18420"/>
    </cofactor>
</comment>
<evidence type="ECO:0000256" key="8">
    <source>
        <dbReference type="RuleBase" id="RU366020"/>
    </source>
</evidence>
<dbReference type="GO" id="GO:0046872">
    <property type="term" value="F:metal ion binding"/>
    <property type="evidence" value="ECO:0007669"/>
    <property type="project" value="UniProtKB-UniRule"/>
</dbReference>
<comment type="catalytic activity">
    <reaction evidence="8">
        <text>O-phospho-L-threonyl-[protein] + H2O = L-threonyl-[protein] + phosphate</text>
        <dbReference type="Rhea" id="RHEA:47004"/>
        <dbReference type="Rhea" id="RHEA-COMP:11060"/>
        <dbReference type="Rhea" id="RHEA-COMP:11605"/>
        <dbReference type="ChEBI" id="CHEBI:15377"/>
        <dbReference type="ChEBI" id="CHEBI:30013"/>
        <dbReference type="ChEBI" id="CHEBI:43474"/>
        <dbReference type="ChEBI" id="CHEBI:61977"/>
        <dbReference type="EC" id="3.1.3.16"/>
    </reaction>
</comment>
<dbReference type="Pfam" id="PF13672">
    <property type="entry name" value="PP2C_2"/>
    <property type="match status" value="1"/>
</dbReference>
<reference evidence="10" key="1">
    <citation type="journal article" date="2016" name="Nat. Genet.">
        <title>A high-quality carrot genome assembly provides new insights into carotenoid accumulation and asterid genome evolution.</title>
        <authorList>
            <person name="Iorizzo M."/>
            <person name="Ellison S."/>
            <person name="Senalik D."/>
            <person name="Zeng P."/>
            <person name="Satapoomin P."/>
            <person name="Huang J."/>
            <person name="Bowman M."/>
            <person name="Iovene M."/>
            <person name="Sanseverino W."/>
            <person name="Cavagnaro P."/>
            <person name="Yildiz M."/>
            <person name="Macko-Podgorni A."/>
            <person name="Moranska E."/>
            <person name="Grzebelus E."/>
            <person name="Grzebelus D."/>
            <person name="Ashrafi H."/>
            <person name="Zheng Z."/>
            <person name="Cheng S."/>
            <person name="Spooner D."/>
            <person name="Van Deynze A."/>
            <person name="Simon P."/>
        </authorList>
    </citation>
    <scope>NUCLEOTIDE SEQUENCE</scope>
    <source>
        <tissue evidence="10">Leaf</tissue>
    </source>
</reference>
<evidence type="ECO:0000256" key="7">
    <source>
        <dbReference type="ARBA" id="ARBA00023211"/>
    </source>
</evidence>
<evidence type="ECO:0000259" key="9">
    <source>
        <dbReference type="PROSITE" id="PS51746"/>
    </source>
</evidence>
<dbReference type="Gene3D" id="3.60.40.10">
    <property type="entry name" value="PPM-type phosphatase domain"/>
    <property type="match status" value="2"/>
</dbReference>
<comment type="catalytic activity">
    <reaction evidence="8">
        <text>O-phospho-L-seryl-[protein] + H2O = L-seryl-[protein] + phosphate</text>
        <dbReference type="Rhea" id="RHEA:20629"/>
        <dbReference type="Rhea" id="RHEA-COMP:9863"/>
        <dbReference type="Rhea" id="RHEA-COMP:11604"/>
        <dbReference type="ChEBI" id="CHEBI:15377"/>
        <dbReference type="ChEBI" id="CHEBI:29999"/>
        <dbReference type="ChEBI" id="CHEBI:43474"/>
        <dbReference type="ChEBI" id="CHEBI:83421"/>
        <dbReference type="EC" id="3.1.3.16"/>
    </reaction>
</comment>
<sequence length="383" mass="40973">MAAASGSATATRDHIVEKLISSCGNVSSFVKPFGVYCNERVGCRSYQKLSMSLSRSREPYNHRRLVHGYFIFDVTRRSFSSNSDFDPSLKNAHASSSSCYSDGLVPDMTVNGLSCSEQLATTTASADEQDPAQRTLKLLSGSCYLPHPDKEETGGEDAHFICVNEQVIGVADGVGGWADVGVNAGLYARELMSNSVGAILNEPKDGIDPARVLTRAHSATKAMGSSTACIICLKEEGIHAINLGDSGFIVVRDGCTVFESPVQQHGFNFTYQLECSSRSDQPSSGQVFMIPVVPGDVIVAGTDGLFDNLFSNEVVSIVAEGMRGGLDPDALSQKLAAFAQQRALDRHKQTPFSTAAKEAGFRYYGGKLDDITVVVSYISSSTN</sequence>
<dbReference type="SMART" id="SM00331">
    <property type="entry name" value="PP2C_SIG"/>
    <property type="match status" value="1"/>
</dbReference>
<protein>
    <recommendedName>
        <fullName evidence="8">Protein phosphatase</fullName>
        <ecNumber evidence="8">3.1.3.16</ecNumber>
    </recommendedName>
</protein>
<dbReference type="FunFam" id="3.60.40.10:FF:000138">
    <property type="entry name" value="5-azacytidine resistance protein azr1"/>
    <property type="match status" value="1"/>
</dbReference>
<evidence type="ECO:0000313" key="10">
    <source>
        <dbReference type="EMBL" id="WOH05412.1"/>
    </source>
</evidence>
<keyword evidence="11" id="KW-1185">Reference proteome</keyword>
<feature type="domain" description="PPM-type phosphatase" evidence="9">
    <location>
        <begin position="139"/>
        <end position="378"/>
    </location>
</feature>
<reference evidence="10" key="2">
    <citation type="submission" date="2022-03" db="EMBL/GenBank/DDBJ databases">
        <title>Draft title - Genomic analysis of global carrot germplasm unveils the trajectory of domestication and the origin of high carotenoid orange carrot.</title>
        <authorList>
            <person name="Iorizzo M."/>
            <person name="Ellison S."/>
            <person name="Senalik D."/>
            <person name="Macko-Podgorni A."/>
            <person name="Grzebelus D."/>
            <person name="Bostan H."/>
            <person name="Rolling W."/>
            <person name="Curaba J."/>
            <person name="Simon P."/>
        </authorList>
    </citation>
    <scope>NUCLEOTIDE SEQUENCE</scope>
    <source>
        <tissue evidence="10">Leaf</tissue>
    </source>
</reference>
<dbReference type="GO" id="GO:0004722">
    <property type="term" value="F:protein serine/threonine phosphatase activity"/>
    <property type="evidence" value="ECO:0007669"/>
    <property type="project" value="UniProtKB-EC"/>
</dbReference>
<dbReference type="EMBL" id="CP093348">
    <property type="protein sequence ID" value="WOH05412.1"/>
    <property type="molecule type" value="Genomic_DNA"/>
</dbReference>
<dbReference type="PANTHER" id="PTHR12320:SF83">
    <property type="entry name" value="PROTEIN PHOSPHATASE 2C 55-RELATED"/>
    <property type="match status" value="1"/>
</dbReference>
<dbReference type="SMART" id="SM00332">
    <property type="entry name" value="PP2Cc"/>
    <property type="match status" value="1"/>
</dbReference>
<dbReference type="Proteomes" id="UP000077755">
    <property type="component" value="Chromosome 6"/>
</dbReference>
<proteinExistence type="inferred from homology"/>
<dbReference type="SUPFAM" id="SSF81606">
    <property type="entry name" value="PP2C-like"/>
    <property type="match status" value="1"/>
</dbReference>
<evidence type="ECO:0000313" key="11">
    <source>
        <dbReference type="Proteomes" id="UP000077755"/>
    </source>
</evidence>
<dbReference type="InterPro" id="IPR036457">
    <property type="entry name" value="PPM-type-like_dom_sf"/>
</dbReference>
<dbReference type="PROSITE" id="PS51746">
    <property type="entry name" value="PPM_2"/>
    <property type="match status" value="1"/>
</dbReference>
<gene>
    <name evidence="10" type="ORF">DCAR_0624828</name>
</gene>
<evidence type="ECO:0000256" key="2">
    <source>
        <dbReference type="ARBA" id="ARBA00001946"/>
    </source>
</evidence>
<evidence type="ECO:0000256" key="3">
    <source>
        <dbReference type="ARBA" id="ARBA00006702"/>
    </source>
</evidence>
<keyword evidence="6 8" id="KW-0460">Magnesium</keyword>
<name>A0AAF0XE35_DAUCS</name>
<keyword evidence="7 8" id="KW-0464">Manganese</keyword>
<accession>A0AAF0XE35</accession>
<dbReference type="PANTHER" id="PTHR12320">
    <property type="entry name" value="PROTEIN PHOSPHATASE 2C"/>
    <property type="match status" value="1"/>
</dbReference>
<dbReference type="InterPro" id="IPR039123">
    <property type="entry name" value="PPTC7"/>
</dbReference>
<keyword evidence="5 8" id="KW-0378">Hydrolase</keyword>
<comment type="cofactor">
    <cofactor evidence="1 8">
        <name>Mn(2+)</name>
        <dbReference type="ChEBI" id="CHEBI:29035"/>
    </cofactor>
</comment>
<dbReference type="InterPro" id="IPR001932">
    <property type="entry name" value="PPM-type_phosphatase-like_dom"/>
</dbReference>
<evidence type="ECO:0000256" key="6">
    <source>
        <dbReference type="ARBA" id="ARBA00022842"/>
    </source>
</evidence>
<keyword evidence="4 8" id="KW-0479">Metal-binding</keyword>
<evidence type="ECO:0000256" key="4">
    <source>
        <dbReference type="ARBA" id="ARBA00022723"/>
    </source>
</evidence>
<dbReference type="AlphaFoldDB" id="A0AAF0XE35"/>